<sequence>MKKEKEAYNKTVKDYIDKLSTPIFEKVLQEDLSNSMTTTKKTFCYFWRPNNFRRQIPVKEKTNSTSTRIKGTISKLPMELNINDHTKLISIKNFKPNITIQYGRTTLTAIYSQSIIAGEKEIFRIERNSINEINARIDEIKQNIQKKVDSALKEFSHQFDLSIPFKKPVWSRYEDFLKGEEFIDKIPRECIIHDTFFKKVYGKGIEFKKAGTEEPTVHLKNYIKNRAIEDIAPEIAASLNQLSLRFNTIGDRIIDMMNNRLKVDTELLINIRTHNKVFKKLDNLLSQKDLRKWL</sequence>
<accession>A0A0F9S9B8</accession>
<proteinExistence type="predicted"/>
<gene>
    <name evidence="1" type="ORF">LCGC14_0548430</name>
</gene>
<reference evidence="1" key="1">
    <citation type="journal article" date="2015" name="Nature">
        <title>Complex archaea that bridge the gap between prokaryotes and eukaryotes.</title>
        <authorList>
            <person name="Spang A."/>
            <person name="Saw J.H."/>
            <person name="Jorgensen S.L."/>
            <person name="Zaremba-Niedzwiedzka K."/>
            <person name="Martijn J."/>
            <person name="Lind A.E."/>
            <person name="van Eijk R."/>
            <person name="Schleper C."/>
            <person name="Guy L."/>
            <person name="Ettema T.J."/>
        </authorList>
    </citation>
    <scope>NUCLEOTIDE SEQUENCE</scope>
</reference>
<comment type="caution">
    <text evidence="1">The sequence shown here is derived from an EMBL/GenBank/DDBJ whole genome shotgun (WGS) entry which is preliminary data.</text>
</comment>
<protein>
    <submittedName>
        <fullName evidence="1">Uncharacterized protein</fullName>
    </submittedName>
</protein>
<organism evidence="1">
    <name type="scientific">marine sediment metagenome</name>
    <dbReference type="NCBI Taxonomy" id="412755"/>
    <lineage>
        <taxon>unclassified sequences</taxon>
        <taxon>metagenomes</taxon>
        <taxon>ecological metagenomes</taxon>
    </lineage>
</organism>
<evidence type="ECO:0000313" key="1">
    <source>
        <dbReference type="EMBL" id="KKN58837.1"/>
    </source>
</evidence>
<dbReference type="EMBL" id="LAZR01000747">
    <property type="protein sequence ID" value="KKN58837.1"/>
    <property type="molecule type" value="Genomic_DNA"/>
</dbReference>
<name>A0A0F9S9B8_9ZZZZ</name>
<dbReference type="AlphaFoldDB" id="A0A0F9S9B8"/>